<gene>
    <name evidence="2" type="ORF">CBUD_1664b</name>
</gene>
<evidence type="ECO:0000256" key="1">
    <source>
        <dbReference type="SAM" id="Phobius"/>
    </source>
</evidence>
<evidence type="ECO:0000313" key="3">
    <source>
        <dbReference type="Proteomes" id="UP000008555"/>
    </source>
</evidence>
<keyword evidence="1" id="KW-1133">Transmembrane helix</keyword>
<keyword evidence="1" id="KW-0472">Membrane</keyword>
<evidence type="ECO:0000313" key="2">
    <source>
        <dbReference type="EMBL" id="ACI23198.1"/>
    </source>
</evidence>
<feature type="transmembrane region" description="Helical" evidence="1">
    <location>
        <begin position="86"/>
        <end position="106"/>
    </location>
</feature>
<feature type="transmembrane region" description="Helical" evidence="1">
    <location>
        <begin position="61"/>
        <end position="80"/>
    </location>
</feature>
<proteinExistence type="predicted"/>
<name>B5XHH8_COXBN</name>
<dbReference type="Proteomes" id="UP000008555">
    <property type="component" value="Chromosome"/>
</dbReference>
<dbReference type="HOGENOM" id="CLU_1608113_0_0_6"/>
<organism evidence="2 3">
    <name type="scientific">Coxiella burnetii (strain Dugway 5J108-111)</name>
    <dbReference type="NCBI Taxonomy" id="434922"/>
    <lineage>
        <taxon>Bacteria</taxon>
        <taxon>Pseudomonadati</taxon>
        <taxon>Pseudomonadota</taxon>
        <taxon>Gammaproteobacteria</taxon>
        <taxon>Legionellales</taxon>
        <taxon>Coxiellaceae</taxon>
        <taxon>Coxiella</taxon>
    </lineage>
</organism>
<reference evidence="2 3" key="1">
    <citation type="journal article" date="2009" name="Infect. Immun.">
        <title>Comparative genomics reveal extensive transposon-mediated genomic plasticity and diversity among potential effector proteins within the genus Coxiella.</title>
        <authorList>
            <person name="Beare P.A."/>
            <person name="Unsworth N."/>
            <person name="Andoh M."/>
            <person name="Voth D.E."/>
            <person name="Omsland A."/>
            <person name="Gilk S.D."/>
            <person name="Williams K.P."/>
            <person name="Sobral B.W."/>
            <person name="Kupko J.J.III."/>
            <person name="Porcella S.F."/>
            <person name="Samuel J.E."/>
            <person name="Heinzen R.A."/>
        </authorList>
    </citation>
    <scope>NUCLEOTIDE SEQUENCE [LARGE SCALE GENOMIC DNA]</scope>
    <source>
        <strain evidence="2 3">Dugway 5J108-111</strain>
    </source>
</reference>
<dbReference type="KEGG" id="cbd:CBUD_1664b"/>
<feature type="transmembrane region" description="Helical" evidence="1">
    <location>
        <begin position="29"/>
        <end position="49"/>
    </location>
</feature>
<dbReference type="Gene3D" id="1.20.1720.10">
    <property type="entry name" value="Multidrug resistance protein D"/>
    <property type="match status" value="1"/>
</dbReference>
<keyword evidence="1" id="KW-0812">Transmembrane</keyword>
<dbReference type="InterPro" id="IPR036259">
    <property type="entry name" value="MFS_trans_sf"/>
</dbReference>
<dbReference type="SUPFAM" id="SSF103473">
    <property type="entry name" value="MFS general substrate transporter"/>
    <property type="match status" value="1"/>
</dbReference>
<sequence>MMYAGIIVYIANLSLLFVNHLGVTQHQVGYYEAIIMLTFLAFSFIAAYMLKRFSIQASQRIGLFIVSLAAVLLLSSHFILPNSPNLITAVMSLFAAGSAIALGSFISQALNTHPEVRGTSSALLGTISIGAIFGSYRNSGSFV</sequence>
<dbReference type="EMBL" id="CP000733">
    <property type="protein sequence ID" value="ACI23198.1"/>
    <property type="molecule type" value="Genomic_DNA"/>
</dbReference>
<feature type="transmembrane region" description="Helical" evidence="1">
    <location>
        <begin position="7"/>
        <end position="23"/>
    </location>
</feature>
<protein>
    <submittedName>
        <fullName evidence="2">Uncharacterized protein</fullName>
    </submittedName>
</protein>
<dbReference type="AlphaFoldDB" id="B5XHH8"/>
<accession>B5XHH8</accession>